<dbReference type="CDD" id="cd00082">
    <property type="entry name" value="HisKA"/>
    <property type="match status" value="1"/>
</dbReference>
<feature type="domain" description="Histidine kinase" evidence="6">
    <location>
        <begin position="833"/>
        <end position="1048"/>
    </location>
</feature>
<dbReference type="SUPFAM" id="SSF69322">
    <property type="entry name" value="Tricorn protease domain 2"/>
    <property type="match status" value="1"/>
</dbReference>
<dbReference type="InterPro" id="IPR011110">
    <property type="entry name" value="Reg_prop"/>
</dbReference>
<dbReference type="PANTHER" id="PTHR43547:SF2">
    <property type="entry name" value="HYBRID SIGNAL TRANSDUCTION HISTIDINE KINASE C"/>
    <property type="match status" value="1"/>
</dbReference>
<dbReference type="RefSeq" id="WP_091206702.1">
    <property type="nucleotide sequence ID" value="NZ_FOCL01000001.1"/>
</dbReference>
<dbReference type="Pfam" id="PF02518">
    <property type="entry name" value="HATPase_c"/>
    <property type="match status" value="1"/>
</dbReference>
<dbReference type="GO" id="GO:0000155">
    <property type="term" value="F:phosphorelay sensor kinase activity"/>
    <property type="evidence" value="ECO:0007669"/>
    <property type="project" value="InterPro"/>
</dbReference>
<dbReference type="SMART" id="SM00387">
    <property type="entry name" value="HATPase_c"/>
    <property type="match status" value="1"/>
</dbReference>
<dbReference type="CDD" id="cd00075">
    <property type="entry name" value="HATPase"/>
    <property type="match status" value="1"/>
</dbReference>
<evidence type="ECO:0000256" key="2">
    <source>
        <dbReference type="ARBA" id="ARBA00012438"/>
    </source>
</evidence>
<dbReference type="STRING" id="551995.SAMN05192574_101315"/>
<dbReference type="EC" id="2.7.13.3" evidence="2"/>
<evidence type="ECO:0000313" key="8">
    <source>
        <dbReference type="Proteomes" id="UP000198942"/>
    </source>
</evidence>
<dbReference type="SUPFAM" id="SSF47384">
    <property type="entry name" value="Homodimeric domain of signal transducing histidine kinase"/>
    <property type="match status" value="1"/>
</dbReference>
<dbReference type="OrthoDB" id="9809670at2"/>
<keyword evidence="4" id="KW-0812">Transmembrane</keyword>
<evidence type="ECO:0000256" key="3">
    <source>
        <dbReference type="ARBA" id="ARBA00022553"/>
    </source>
</evidence>
<dbReference type="Pfam" id="PF07495">
    <property type="entry name" value="Y_Y_Y"/>
    <property type="match status" value="1"/>
</dbReference>
<sequence length="1061" mass="120588">MRLLSYIVLVSLLLQFAALPCNAQYYFKHYQADEGLVHNSVTSIIQDNKGLIWIGTRGGLNRFDGYSFITYKNKKSRFGNIGNNIITAIAEDKKGILWIGTGKGIYQYDPRNEVFTPLEIAPQNYISHVLVDRENNVWFLANFNLYKYNQQEKSIDNLKIKASCLTIDGKANLWMGNDDGLISIYTPTLKLISKVRIVDEHIPANLRSISKIYPVNENEVLIGCFKQGLKSYNIKTGLIRTLRLIDNNNVETYVRDITAGNGKEYWIATESGIFIYDLTKNTSQHLQKRIGDPFSLADNAVYTICKDKQGGIWAGTFFGGVNYYSPENARFEKYYPLQGANSISGDAVREIVSDNKGNLWIGTEDAGINKLNLKTGKFTVYTASGKSGDVSYPNIHGLLALDNQLFIGPFYHGMEVMDMRTGLVTDRFKLVGDKNDKVSDFVLCIYLTKDSTLLIGTAYHGSGLFTYDRKSKIFNRVKQIPYNSYVFDIKEDTQGNVWTGSVSQGAFYYNPKTGQHGNIRFGDKVKNKFINEFAVHNILEDSNHCLWFATDGGGLIKLYPDHKTIKKYTTENGLPSNVILSILEDSAKHLWVSSLKGLICLDLRSGQCKTYTQSNGLITDQFNYNSAYKDAAGKMYFGSVKGMIAFNPAQFDRKDPCPPTYITGFQINNKEIVPNEEDSPLSKSILFTDTIILRHYQNNFSIEFAALNYSSPKVTRYKYLMKGLDKNWTYLNSNRNAYFTDLAPGDYTFIVQAESNVGSWKGNQRRIYIKILPPFWKSYTAYFIYLCILAISLYLSIRYYHRYLERKNQNKLQLFEHEKKKEIYEAKIEFFTNIAHEIQTPLTLIVGPIEWLIKKTEEQPGIKKSLLMVDKNAKRLAELTDQLLDFRKAEMHQFGLNFVNADIINLLEEQILAFEQEARKSNISLSLELPQNHVEAFVDREALVKICGNLLSNAIKYAATKAIVSVAEFNVTDEVFTIRFSNDGKGIPDEFSERIFEPFFRLRGDDKPGTGIGLSLARSLTNLHNGALKIISGSANMTIFELTLPVHQEIEFNLGSWKKIE</sequence>
<evidence type="ECO:0000256" key="5">
    <source>
        <dbReference type="SAM" id="SignalP"/>
    </source>
</evidence>
<feature type="chain" id="PRO_5011777586" description="histidine kinase" evidence="5">
    <location>
        <begin position="24"/>
        <end position="1061"/>
    </location>
</feature>
<dbReference type="InterPro" id="IPR036890">
    <property type="entry name" value="HATPase_C_sf"/>
</dbReference>
<dbReference type="PROSITE" id="PS50109">
    <property type="entry name" value="HIS_KIN"/>
    <property type="match status" value="1"/>
</dbReference>
<dbReference type="AlphaFoldDB" id="A0A1H8A1K8"/>
<dbReference type="Gene3D" id="2.60.40.10">
    <property type="entry name" value="Immunoglobulins"/>
    <property type="match status" value="1"/>
</dbReference>
<dbReference type="InterPro" id="IPR013783">
    <property type="entry name" value="Ig-like_fold"/>
</dbReference>
<feature type="transmembrane region" description="Helical" evidence="4">
    <location>
        <begin position="779"/>
        <end position="797"/>
    </location>
</feature>
<dbReference type="Pfam" id="PF00512">
    <property type="entry name" value="HisKA"/>
    <property type="match status" value="1"/>
</dbReference>
<keyword evidence="4" id="KW-1133">Transmembrane helix</keyword>
<keyword evidence="8" id="KW-1185">Reference proteome</keyword>
<dbReference type="PANTHER" id="PTHR43547">
    <property type="entry name" value="TWO-COMPONENT HISTIDINE KINASE"/>
    <property type="match status" value="1"/>
</dbReference>
<dbReference type="FunFam" id="2.60.40.10:FF:000791">
    <property type="entry name" value="Two-component system sensor histidine kinase/response regulator"/>
    <property type="match status" value="1"/>
</dbReference>
<dbReference type="SUPFAM" id="SSF55874">
    <property type="entry name" value="ATPase domain of HSP90 chaperone/DNA topoisomerase II/histidine kinase"/>
    <property type="match status" value="1"/>
</dbReference>
<dbReference type="InterPro" id="IPR003661">
    <property type="entry name" value="HisK_dim/P_dom"/>
</dbReference>
<dbReference type="EMBL" id="FOCL01000001">
    <property type="protein sequence ID" value="SEM64600.1"/>
    <property type="molecule type" value="Genomic_DNA"/>
</dbReference>
<keyword evidence="4" id="KW-0472">Membrane</keyword>
<evidence type="ECO:0000313" key="7">
    <source>
        <dbReference type="EMBL" id="SEM64600.1"/>
    </source>
</evidence>
<feature type="signal peptide" evidence="5">
    <location>
        <begin position="1"/>
        <end position="23"/>
    </location>
</feature>
<dbReference type="InterPro" id="IPR011123">
    <property type="entry name" value="Y_Y_Y"/>
</dbReference>
<evidence type="ECO:0000256" key="4">
    <source>
        <dbReference type="SAM" id="Phobius"/>
    </source>
</evidence>
<keyword evidence="5" id="KW-0732">Signal</keyword>
<dbReference type="Gene3D" id="1.10.287.130">
    <property type="match status" value="1"/>
</dbReference>
<dbReference type="InterPro" id="IPR003594">
    <property type="entry name" value="HATPase_dom"/>
</dbReference>
<organism evidence="7 8">
    <name type="scientific">Mucilaginibacter gossypiicola</name>
    <dbReference type="NCBI Taxonomy" id="551995"/>
    <lineage>
        <taxon>Bacteria</taxon>
        <taxon>Pseudomonadati</taxon>
        <taxon>Bacteroidota</taxon>
        <taxon>Sphingobacteriia</taxon>
        <taxon>Sphingobacteriales</taxon>
        <taxon>Sphingobacteriaceae</taxon>
        <taxon>Mucilaginibacter</taxon>
    </lineage>
</organism>
<dbReference type="PRINTS" id="PR00344">
    <property type="entry name" value="BCTRLSENSOR"/>
</dbReference>
<dbReference type="InterPro" id="IPR036097">
    <property type="entry name" value="HisK_dim/P_sf"/>
</dbReference>
<dbReference type="Pfam" id="PF07494">
    <property type="entry name" value="Reg_prop"/>
    <property type="match status" value="5"/>
</dbReference>
<dbReference type="Gene3D" id="2.130.10.10">
    <property type="entry name" value="YVTN repeat-like/Quinoprotein amine dehydrogenase"/>
    <property type="match status" value="2"/>
</dbReference>
<dbReference type="InterPro" id="IPR004358">
    <property type="entry name" value="Sig_transdc_His_kin-like_C"/>
</dbReference>
<evidence type="ECO:0000256" key="1">
    <source>
        <dbReference type="ARBA" id="ARBA00000085"/>
    </source>
</evidence>
<reference evidence="8" key="1">
    <citation type="submission" date="2016-10" db="EMBL/GenBank/DDBJ databases">
        <authorList>
            <person name="Varghese N."/>
            <person name="Submissions S."/>
        </authorList>
    </citation>
    <scope>NUCLEOTIDE SEQUENCE [LARGE SCALE GENOMIC DNA]</scope>
    <source>
        <strain evidence="8">Gh-48</strain>
    </source>
</reference>
<evidence type="ECO:0000259" key="6">
    <source>
        <dbReference type="PROSITE" id="PS50109"/>
    </source>
</evidence>
<dbReference type="Gene3D" id="3.30.565.10">
    <property type="entry name" value="Histidine kinase-like ATPase, C-terminal domain"/>
    <property type="match status" value="1"/>
</dbReference>
<dbReference type="InterPro" id="IPR005467">
    <property type="entry name" value="His_kinase_dom"/>
</dbReference>
<comment type="catalytic activity">
    <reaction evidence="1">
        <text>ATP + protein L-histidine = ADP + protein N-phospho-L-histidine.</text>
        <dbReference type="EC" id="2.7.13.3"/>
    </reaction>
</comment>
<accession>A0A1H8A1K8</accession>
<protein>
    <recommendedName>
        <fullName evidence="2">histidine kinase</fullName>
        <ecNumber evidence="2">2.7.13.3</ecNumber>
    </recommendedName>
</protein>
<dbReference type="SUPFAM" id="SSF63829">
    <property type="entry name" value="Calcium-dependent phosphotriesterase"/>
    <property type="match status" value="1"/>
</dbReference>
<name>A0A1H8A1K8_9SPHI</name>
<dbReference type="InterPro" id="IPR015943">
    <property type="entry name" value="WD40/YVTN_repeat-like_dom_sf"/>
</dbReference>
<dbReference type="SMART" id="SM00388">
    <property type="entry name" value="HisKA"/>
    <property type="match status" value="1"/>
</dbReference>
<dbReference type="FunFam" id="1.10.287.130:FF:000045">
    <property type="entry name" value="Two-component system sensor histidine kinase/response regulator"/>
    <property type="match status" value="1"/>
</dbReference>
<keyword evidence="3" id="KW-0597">Phosphoprotein</keyword>
<dbReference type="Proteomes" id="UP000198942">
    <property type="component" value="Unassembled WGS sequence"/>
</dbReference>
<proteinExistence type="predicted"/>
<gene>
    <name evidence="7" type="ORF">SAMN05192574_101315</name>
</gene>